<comment type="caution">
    <text evidence="2">The sequence shown here is derived from an EMBL/GenBank/DDBJ whole genome shotgun (WGS) entry which is preliminary data.</text>
</comment>
<protein>
    <submittedName>
        <fullName evidence="2">2-succinyl-6-hydroxy-2, 4-cyclohexadiene-1-carboxylate synthase</fullName>
        <ecNumber evidence="2">4.2.99.20</ecNumber>
    </submittedName>
</protein>
<dbReference type="InterPro" id="IPR000073">
    <property type="entry name" value="AB_hydrolase_1"/>
</dbReference>
<accession>A0ABM8YC58</accession>
<dbReference type="EC" id="4.2.99.20" evidence="2"/>
<gene>
    <name evidence="2" type="primary">menH_2</name>
    <name evidence="2" type="ORF">BACCIP111899_02567</name>
</gene>
<name>A0ABM8YC58_9BACI</name>
<keyword evidence="2" id="KW-0456">Lyase</keyword>
<proteinExistence type="predicted"/>
<organism evidence="2 3">
    <name type="scientific">Bacillus rhizoplanae</name>
    <dbReference type="NCBI Taxonomy" id="2880966"/>
    <lineage>
        <taxon>Bacteria</taxon>
        <taxon>Bacillati</taxon>
        <taxon>Bacillota</taxon>
        <taxon>Bacilli</taxon>
        <taxon>Bacillales</taxon>
        <taxon>Bacillaceae</taxon>
        <taxon>Bacillus</taxon>
    </lineage>
</organism>
<evidence type="ECO:0000313" key="3">
    <source>
        <dbReference type="Proteomes" id="UP000789423"/>
    </source>
</evidence>
<dbReference type="EMBL" id="CAKJTI010000012">
    <property type="protein sequence ID" value="CAG9613352.1"/>
    <property type="molecule type" value="Genomic_DNA"/>
</dbReference>
<dbReference type="Pfam" id="PF00561">
    <property type="entry name" value="Abhydrolase_1"/>
    <property type="match status" value="1"/>
</dbReference>
<dbReference type="Proteomes" id="UP000789423">
    <property type="component" value="Unassembled WGS sequence"/>
</dbReference>
<feature type="domain" description="AB hydrolase-1" evidence="1">
    <location>
        <begin position="19"/>
        <end position="252"/>
    </location>
</feature>
<dbReference type="Gene3D" id="3.40.50.1820">
    <property type="entry name" value="alpha/beta hydrolase"/>
    <property type="match status" value="1"/>
</dbReference>
<dbReference type="PANTHER" id="PTHR43798">
    <property type="entry name" value="MONOACYLGLYCEROL LIPASE"/>
    <property type="match status" value="1"/>
</dbReference>
<evidence type="ECO:0000259" key="1">
    <source>
        <dbReference type="Pfam" id="PF00561"/>
    </source>
</evidence>
<sequence length="276" mass="31700">MECLIGDVKVHYEIYGSGKPIIMLHGFSPDHRLMLGCMEPVFVKREGWKRIYIDLPGMGQTKGNESIQNSDGMLELVLKFIDTIIPDESFLIAGESYGGYITRGVISKRKEKIDGAAFICPMIIPDINKRQLPSHTVIYQDEKFLSQLSTEERENFSLKFVALNENNWQRYLEEIISGIKIADEAFLTKIMEQYAFSFDVDSQLSLYEKPSLFLLGKQDSVTGYKDAWKILDKFPRATFAVLDKAGHNLQIEQDVLFHSLINEWLNRVEENIVVFE</sequence>
<keyword evidence="3" id="KW-1185">Reference proteome</keyword>
<dbReference type="GO" id="GO:0070205">
    <property type="term" value="F:2-succinyl-6-hydroxy-2,4-cyclohexadiene-1-carboxylate synthase activity"/>
    <property type="evidence" value="ECO:0007669"/>
    <property type="project" value="UniProtKB-EC"/>
</dbReference>
<dbReference type="InterPro" id="IPR029058">
    <property type="entry name" value="AB_hydrolase_fold"/>
</dbReference>
<dbReference type="InterPro" id="IPR050266">
    <property type="entry name" value="AB_hydrolase_sf"/>
</dbReference>
<dbReference type="PANTHER" id="PTHR43798:SF6">
    <property type="entry name" value="HYDROLASE, PUTATIVE (AFU_ORTHOLOGUE AFUA_4G13070)-RELATED"/>
    <property type="match status" value="1"/>
</dbReference>
<dbReference type="RefSeq" id="WP_230575436.1">
    <property type="nucleotide sequence ID" value="NZ_CAKJTI010000012.1"/>
</dbReference>
<dbReference type="SUPFAM" id="SSF53474">
    <property type="entry name" value="alpha/beta-Hydrolases"/>
    <property type="match status" value="1"/>
</dbReference>
<reference evidence="2 3" key="1">
    <citation type="submission" date="2021-10" db="EMBL/GenBank/DDBJ databases">
        <authorList>
            <person name="Criscuolo A."/>
        </authorList>
    </citation>
    <scope>NUCLEOTIDE SEQUENCE [LARGE SCALE GENOMIC DNA]</scope>
    <source>
        <strain evidence="3">CIP 111899</strain>
    </source>
</reference>
<evidence type="ECO:0000313" key="2">
    <source>
        <dbReference type="EMBL" id="CAG9613352.1"/>
    </source>
</evidence>